<dbReference type="GeneID" id="87882684"/>
<dbReference type="AlphaFoldDB" id="A0AAJ0GM04"/>
<dbReference type="RefSeq" id="XP_062718204.1">
    <property type="nucleotide sequence ID" value="XM_062863855.1"/>
</dbReference>
<reference evidence="1" key="1">
    <citation type="journal article" date="2023" name="Mol. Phylogenet. Evol.">
        <title>Genome-scale phylogeny and comparative genomics of the fungal order Sordariales.</title>
        <authorList>
            <person name="Hensen N."/>
            <person name="Bonometti L."/>
            <person name="Westerberg I."/>
            <person name="Brannstrom I.O."/>
            <person name="Guillou S."/>
            <person name="Cros-Aarteil S."/>
            <person name="Calhoun S."/>
            <person name="Haridas S."/>
            <person name="Kuo A."/>
            <person name="Mondo S."/>
            <person name="Pangilinan J."/>
            <person name="Riley R."/>
            <person name="LaButti K."/>
            <person name="Andreopoulos B."/>
            <person name="Lipzen A."/>
            <person name="Chen C."/>
            <person name="Yan M."/>
            <person name="Daum C."/>
            <person name="Ng V."/>
            <person name="Clum A."/>
            <person name="Steindorff A."/>
            <person name="Ohm R.A."/>
            <person name="Martin F."/>
            <person name="Silar P."/>
            <person name="Natvig D.O."/>
            <person name="Lalanne C."/>
            <person name="Gautier V."/>
            <person name="Ament-Velasquez S.L."/>
            <person name="Kruys A."/>
            <person name="Hutchinson M.I."/>
            <person name="Powell A.J."/>
            <person name="Barry K."/>
            <person name="Miller A.N."/>
            <person name="Grigoriev I.V."/>
            <person name="Debuchy R."/>
            <person name="Gladieux P."/>
            <person name="Hiltunen Thoren M."/>
            <person name="Johannesson H."/>
        </authorList>
    </citation>
    <scope>NUCLEOTIDE SEQUENCE</scope>
    <source>
        <strain evidence="1">CBS 333.67</strain>
    </source>
</reference>
<name>A0AAJ0GM04_9PEZI</name>
<evidence type="ECO:0000313" key="1">
    <source>
        <dbReference type="EMBL" id="KAK3302424.1"/>
    </source>
</evidence>
<proteinExistence type="predicted"/>
<dbReference type="EMBL" id="JAUDZG010000007">
    <property type="protein sequence ID" value="KAK3302424.1"/>
    <property type="molecule type" value="Genomic_DNA"/>
</dbReference>
<gene>
    <name evidence="1" type="ORF">B0T15DRAFT_304879</name>
</gene>
<organism evidence="1 2">
    <name type="scientific">Chaetomium strumarium</name>
    <dbReference type="NCBI Taxonomy" id="1170767"/>
    <lineage>
        <taxon>Eukaryota</taxon>
        <taxon>Fungi</taxon>
        <taxon>Dikarya</taxon>
        <taxon>Ascomycota</taxon>
        <taxon>Pezizomycotina</taxon>
        <taxon>Sordariomycetes</taxon>
        <taxon>Sordariomycetidae</taxon>
        <taxon>Sordariales</taxon>
        <taxon>Chaetomiaceae</taxon>
        <taxon>Chaetomium</taxon>
    </lineage>
</organism>
<keyword evidence="2" id="KW-1185">Reference proteome</keyword>
<reference evidence="1" key="2">
    <citation type="submission" date="2023-06" db="EMBL/GenBank/DDBJ databases">
        <authorList>
            <consortium name="Lawrence Berkeley National Laboratory"/>
            <person name="Mondo S.J."/>
            <person name="Hensen N."/>
            <person name="Bonometti L."/>
            <person name="Westerberg I."/>
            <person name="Brannstrom I.O."/>
            <person name="Guillou S."/>
            <person name="Cros-Aarteil S."/>
            <person name="Calhoun S."/>
            <person name="Haridas S."/>
            <person name="Kuo A."/>
            <person name="Pangilinan J."/>
            <person name="Riley R."/>
            <person name="Labutti K."/>
            <person name="Andreopoulos B."/>
            <person name="Lipzen A."/>
            <person name="Chen C."/>
            <person name="Yanf M."/>
            <person name="Daum C."/>
            <person name="Ng V."/>
            <person name="Clum A."/>
            <person name="Steindorff A."/>
            <person name="Ohm R."/>
            <person name="Martin F."/>
            <person name="Silar P."/>
            <person name="Natvig D."/>
            <person name="Lalanne C."/>
            <person name="Gautier V."/>
            <person name="Ament-Velasquez S.L."/>
            <person name="Kruys A."/>
            <person name="Hutchinson M.I."/>
            <person name="Powell A.J."/>
            <person name="Barry K."/>
            <person name="Miller A.N."/>
            <person name="Grigoriev I.V."/>
            <person name="Debuchy R."/>
            <person name="Gladieux P."/>
            <person name="Thoren M.H."/>
            <person name="Johannesson H."/>
        </authorList>
    </citation>
    <scope>NUCLEOTIDE SEQUENCE</scope>
    <source>
        <strain evidence="1">CBS 333.67</strain>
    </source>
</reference>
<sequence length="244" mass="26616">MPIRPLDISVSPSISHNGPVARLCHIALAHSDLLLPQHLAAILVGLHSFPRRAGNDPGLSFKSRAFDDIRQQDPAADIVEQQANELPVLSRSMVEAVLLGHQYLVALLFISPGTLYMYNNQVSLRPGEVAKTTIVAPGYPRVTPPPDQQLWLSTIRGQNSTWLPAGATRQLIGCSFIHKRSLLEQPRSTTAVDPGPGAANLSPGLRRRSLIRLARGSVFPGEASSYRTRLLDSCQWLLDSRSPS</sequence>
<dbReference type="Proteomes" id="UP001273166">
    <property type="component" value="Unassembled WGS sequence"/>
</dbReference>
<accession>A0AAJ0GM04</accession>
<evidence type="ECO:0000313" key="2">
    <source>
        <dbReference type="Proteomes" id="UP001273166"/>
    </source>
</evidence>
<comment type="caution">
    <text evidence="1">The sequence shown here is derived from an EMBL/GenBank/DDBJ whole genome shotgun (WGS) entry which is preliminary data.</text>
</comment>
<protein>
    <submittedName>
        <fullName evidence="1">Uncharacterized protein</fullName>
    </submittedName>
</protein>